<dbReference type="SUPFAM" id="SSF55718">
    <property type="entry name" value="SCP-like"/>
    <property type="match status" value="1"/>
</dbReference>
<sequence length="185" mass="19899">MFEARSIPQFPAVGALALRFAPLWPLSLAGQRLTDRLGKRHPALFSRLGDQADKVFLIDPTDLPCVFVMRPRPERPQFSAHRRDEEVGWDARIAGPLAALIGLVHGAYDGDALFFSRDLAIEGDTAAVVALRNAIDNEELDLVREATALLGPLAALATPPAQKLASLIGAVSGAPLTRVATGRFE</sequence>
<feature type="domain" description="SCP2" evidence="1">
    <location>
        <begin position="46"/>
        <end position="135"/>
    </location>
</feature>
<name>A0A366FCA6_9HYPH</name>
<accession>A0A366FCA6</accession>
<protein>
    <submittedName>
        <fullName evidence="2">Putative lipid carrier protein YhbT</fullName>
    </submittedName>
</protein>
<dbReference type="Pfam" id="PF02036">
    <property type="entry name" value="SCP2"/>
    <property type="match status" value="1"/>
</dbReference>
<dbReference type="EMBL" id="QNRK01000014">
    <property type="protein sequence ID" value="RBP12271.1"/>
    <property type="molecule type" value="Genomic_DNA"/>
</dbReference>
<evidence type="ECO:0000259" key="1">
    <source>
        <dbReference type="Pfam" id="PF02036"/>
    </source>
</evidence>
<proteinExistence type="predicted"/>
<gene>
    <name evidence="2" type="ORF">DFR50_114101</name>
</gene>
<keyword evidence="3" id="KW-1185">Reference proteome</keyword>
<organism evidence="2 3">
    <name type="scientific">Roseiarcus fermentans</name>
    <dbReference type="NCBI Taxonomy" id="1473586"/>
    <lineage>
        <taxon>Bacteria</taxon>
        <taxon>Pseudomonadati</taxon>
        <taxon>Pseudomonadota</taxon>
        <taxon>Alphaproteobacteria</taxon>
        <taxon>Hyphomicrobiales</taxon>
        <taxon>Roseiarcaceae</taxon>
        <taxon>Roseiarcus</taxon>
    </lineage>
</organism>
<dbReference type="Proteomes" id="UP000253529">
    <property type="component" value="Unassembled WGS sequence"/>
</dbReference>
<reference evidence="2 3" key="1">
    <citation type="submission" date="2018-06" db="EMBL/GenBank/DDBJ databases">
        <title>Genomic Encyclopedia of Type Strains, Phase IV (KMG-IV): sequencing the most valuable type-strain genomes for metagenomic binning, comparative biology and taxonomic classification.</title>
        <authorList>
            <person name="Goeker M."/>
        </authorList>
    </citation>
    <scope>NUCLEOTIDE SEQUENCE [LARGE SCALE GENOMIC DNA]</scope>
    <source>
        <strain evidence="2 3">DSM 24875</strain>
    </source>
</reference>
<evidence type="ECO:0000313" key="2">
    <source>
        <dbReference type="EMBL" id="RBP12271.1"/>
    </source>
</evidence>
<dbReference type="OrthoDB" id="8479080at2"/>
<dbReference type="InterPro" id="IPR036527">
    <property type="entry name" value="SCP2_sterol-bd_dom_sf"/>
</dbReference>
<dbReference type="InterPro" id="IPR003033">
    <property type="entry name" value="SCP2_sterol-bd_dom"/>
</dbReference>
<dbReference type="RefSeq" id="WP_113889904.1">
    <property type="nucleotide sequence ID" value="NZ_QNRK01000014.1"/>
</dbReference>
<evidence type="ECO:0000313" key="3">
    <source>
        <dbReference type="Proteomes" id="UP000253529"/>
    </source>
</evidence>
<comment type="caution">
    <text evidence="2">The sequence shown here is derived from an EMBL/GenBank/DDBJ whole genome shotgun (WGS) entry which is preliminary data.</text>
</comment>
<dbReference type="AlphaFoldDB" id="A0A366FCA6"/>